<evidence type="ECO:0000313" key="2">
    <source>
        <dbReference type="EMBL" id="KAK8476918.1"/>
    </source>
</evidence>
<name>A0ABR1ZAD1_9ROSI</name>
<keyword evidence="3" id="KW-1185">Reference proteome</keyword>
<feature type="compositionally biased region" description="Low complexity" evidence="1">
    <location>
        <begin position="15"/>
        <end position="28"/>
    </location>
</feature>
<dbReference type="Proteomes" id="UP001396334">
    <property type="component" value="Unassembled WGS sequence"/>
</dbReference>
<reference evidence="2 3" key="1">
    <citation type="journal article" date="2024" name="G3 (Bethesda)">
        <title>Genome assembly of Hibiscus sabdariffa L. provides insights into metabolisms of medicinal natural products.</title>
        <authorList>
            <person name="Kim T."/>
        </authorList>
    </citation>
    <scope>NUCLEOTIDE SEQUENCE [LARGE SCALE GENOMIC DNA]</scope>
    <source>
        <strain evidence="2">TK-2024</strain>
        <tissue evidence="2">Old leaves</tissue>
    </source>
</reference>
<feature type="compositionally biased region" description="Low complexity" evidence="1">
    <location>
        <begin position="79"/>
        <end position="93"/>
    </location>
</feature>
<feature type="region of interest" description="Disordered" evidence="1">
    <location>
        <begin position="1"/>
        <end position="31"/>
    </location>
</feature>
<protein>
    <submittedName>
        <fullName evidence="2">Uncharacterized protein</fullName>
    </submittedName>
</protein>
<dbReference type="EMBL" id="JBBPBN010001990">
    <property type="protein sequence ID" value="KAK8476918.1"/>
    <property type="molecule type" value="Genomic_DNA"/>
</dbReference>
<evidence type="ECO:0000313" key="3">
    <source>
        <dbReference type="Proteomes" id="UP001396334"/>
    </source>
</evidence>
<comment type="caution">
    <text evidence="2">The sequence shown here is derived from an EMBL/GenBank/DDBJ whole genome shotgun (WGS) entry which is preliminary data.</text>
</comment>
<organism evidence="2 3">
    <name type="scientific">Hibiscus sabdariffa</name>
    <name type="common">roselle</name>
    <dbReference type="NCBI Taxonomy" id="183260"/>
    <lineage>
        <taxon>Eukaryota</taxon>
        <taxon>Viridiplantae</taxon>
        <taxon>Streptophyta</taxon>
        <taxon>Embryophyta</taxon>
        <taxon>Tracheophyta</taxon>
        <taxon>Spermatophyta</taxon>
        <taxon>Magnoliopsida</taxon>
        <taxon>eudicotyledons</taxon>
        <taxon>Gunneridae</taxon>
        <taxon>Pentapetalae</taxon>
        <taxon>rosids</taxon>
        <taxon>malvids</taxon>
        <taxon>Malvales</taxon>
        <taxon>Malvaceae</taxon>
        <taxon>Malvoideae</taxon>
        <taxon>Hibiscus</taxon>
    </lineage>
</organism>
<gene>
    <name evidence="2" type="ORF">V6N11_063363</name>
</gene>
<accession>A0ABR1ZAD1</accession>
<feature type="region of interest" description="Disordered" evidence="1">
    <location>
        <begin position="67"/>
        <end position="112"/>
    </location>
</feature>
<evidence type="ECO:0000256" key="1">
    <source>
        <dbReference type="SAM" id="MobiDB-lite"/>
    </source>
</evidence>
<proteinExistence type="predicted"/>
<sequence length="112" mass="11840">MNIWLWEDPSISFPSSDGSRGSNISGSGNLAHLAPFQAPSSLLINGHPLLNSSFDTEMGLESEDSTIANVDGLKRQRTNSTLSSGVSDNSDSSEATLSESTGLAKEQARRAQ</sequence>